<name>A0AAU8EKA2_9MICC</name>
<reference evidence="2" key="1">
    <citation type="submission" date="2024-06" db="EMBL/GenBank/DDBJ databases">
        <title>Biodegradation of dimethachlon by Arthrobacter sp. K5: mechanistic insights and ecological implications.</title>
        <authorList>
            <person name="Hu S."/>
            <person name="Lu P."/>
        </authorList>
    </citation>
    <scope>NUCLEOTIDE SEQUENCE</scope>
    <source>
        <strain evidence="2">K5</strain>
    </source>
</reference>
<dbReference type="RefSeq" id="WP_353710653.1">
    <property type="nucleotide sequence ID" value="NZ_CP159279.1"/>
</dbReference>
<evidence type="ECO:0000256" key="1">
    <source>
        <dbReference type="SAM" id="Phobius"/>
    </source>
</evidence>
<organism evidence="2">
    <name type="scientific">Arthrobacter sp. K5</name>
    <dbReference type="NCBI Taxonomy" id="2839623"/>
    <lineage>
        <taxon>Bacteria</taxon>
        <taxon>Bacillati</taxon>
        <taxon>Actinomycetota</taxon>
        <taxon>Actinomycetes</taxon>
        <taxon>Micrococcales</taxon>
        <taxon>Micrococcaceae</taxon>
        <taxon>Arthrobacter</taxon>
    </lineage>
</organism>
<keyword evidence="1" id="KW-0472">Membrane</keyword>
<dbReference type="EMBL" id="CP159279">
    <property type="protein sequence ID" value="XCH09980.1"/>
    <property type="molecule type" value="Genomic_DNA"/>
</dbReference>
<dbReference type="AlphaFoldDB" id="A0AAU8EKA2"/>
<protein>
    <submittedName>
        <fullName evidence="2">Uncharacterized protein</fullName>
    </submittedName>
</protein>
<feature type="transmembrane region" description="Helical" evidence="1">
    <location>
        <begin position="6"/>
        <end position="28"/>
    </location>
</feature>
<accession>A0AAU8EKA2</accession>
<proteinExistence type="predicted"/>
<keyword evidence="1" id="KW-1133">Transmembrane helix</keyword>
<gene>
    <name evidence="2" type="ORF">ABRP34_14125</name>
</gene>
<keyword evidence="1" id="KW-0812">Transmembrane</keyword>
<evidence type="ECO:0000313" key="2">
    <source>
        <dbReference type="EMBL" id="XCH09980.1"/>
    </source>
</evidence>
<sequence length="400" mass="44105">MTFQEAATTAITGAVIGALIGATLTFWLQRARPQAILYSQSFRPDYPDPEGSVQPNPELMNYVQKWYEWSALSRIPPVPTETEYVRALMETRDQVKRSITSYEHLGLCLKDFQNHVDGGRLENARVIFADIDEGVFHALAGHLIYGGGQLTTILELGKPSLQPDEGIQIFKGEKPNPRLTVVRTTPGPRSISFSISKSWAPNHWDNLEVLAVGLCRLLWSDNKTGLSKMATYAGSLVSEQRDVCSKLELAITSALIPFEKIVVEGIITNSGARALSALPRCKLFIQLKGHPVVTEKREAGQIENDVDVWLRFTGTWQEQPVAGAEAIAPGSSFTFLAVSESKIADLPNSDALRKAFDGANVKSYLALALVGLRKDVSIIYSRPSVFRDIENRQDIPPKKG</sequence>